<dbReference type="GO" id="GO:0004497">
    <property type="term" value="F:monooxygenase activity"/>
    <property type="evidence" value="ECO:0007669"/>
    <property type="project" value="UniProtKB-KW"/>
</dbReference>
<organism evidence="5 6">
    <name type="scientific">Fragilariopsis cylindrus CCMP1102</name>
    <dbReference type="NCBI Taxonomy" id="635003"/>
    <lineage>
        <taxon>Eukaryota</taxon>
        <taxon>Sar</taxon>
        <taxon>Stramenopiles</taxon>
        <taxon>Ochrophyta</taxon>
        <taxon>Bacillariophyta</taxon>
        <taxon>Bacillariophyceae</taxon>
        <taxon>Bacillariophycidae</taxon>
        <taxon>Bacillariales</taxon>
        <taxon>Bacillariaceae</taxon>
        <taxon>Fragilariopsis</taxon>
    </lineage>
</organism>
<feature type="domain" description="FAD-binding" evidence="4">
    <location>
        <begin position="200"/>
        <end position="421"/>
    </location>
</feature>
<keyword evidence="1" id="KW-0560">Oxidoreductase</keyword>
<accession>A0A1E7FF63</accession>
<evidence type="ECO:0000256" key="1">
    <source>
        <dbReference type="ARBA" id="ARBA00023002"/>
    </source>
</evidence>
<feature type="signal peptide" evidence="3">
    <location>
        <begin position="1"/>
        <end position="26"/>
    </location>
</feature>
<dbReference type="AlphaFoldDB" id="A0A1E7FF63"/>
<reference evidence="5 6" key="1">
    <citation type="submission" date="2016-09" db="EMBL/GenBank/DDBJ databases">
        <title>Extensive genetic diversity and differential bi-allelic expression allows diatom success in the polar Southern Ocean.</title>
        <authorList>
            <consortium name="DOE Joint Genome Institute"/>
            <person name="Mock T."/>
            <person name="Otillar R.P."/>
            <person name="Strauss J."/>
            <person name="Dupont C."/>
            <person name="Frickenhaus S."/>
            <person name="Maumus F."/>
            <person name="Mcmullan M."/>
            <person name="Sanges R."/>
            <person name="Schmutz J."/>
            <person name="Toseland A."/>
            <person name="Valas R."/>
            <person name="Veluchamy A."/>
            <person name="Ward B.J."/>
            <person name="Allen A."/>
            <person name="Barry K."/>
            <person name="Falciatore A."/>
            <person name="Ferrante M."/>
            <person name="Fortunato A.E."/>
            <person name="Gloeckner G."/>
            <person name="Gruber A."/>
            <person name="Hipkin R."/>
            <person name="Janech M."/>
            <person name="Kroth P."/>
            <person name="Leese F."/>
            <person name="Lindquist E."/>
            <person name="Lyon B.R."/>
            <person name="Martin J."/>
            <person name="Mayer C."/>
            <person name="Parker M."/>
            <person name="Quesneville H."/>
            <person name="Raymond J."/>
            <person name="Uhlig C."/>
            <person name="Valentin K.U."/>
            <person name="Worden A.Z."/>
            <person name="Armbrust E.V."/>
            <person name="Bowler C."/>
            <person name="Green B."/>
            <person name="Moulton V."/>
            <person name="Van Oosterhout C."/>
            <person name="Grigoriev I."/>
        </authorList>
    </citation>
    <scope>NUCLEOTIDE SEQUENCE [LARGE SCALE GENOMIC DNA]</scope>
    <source>
        <strain evidence="5 6">CCMP1102</strain>
    </source>
</reference>
<dbReference type="InterPro" id="IPR036188">
    <property type="entry name" value="FAD/NAD-bd_sf"/>
</dbReference>
<dbReference type="InterPro" id="IPR050493">
    <property type="entry name" value="FAD-dep_Monooxygenase_BioMet"/>
</dbReference>
<sequence length="453" mass="50043">MTRTRTGNRSYKSIIFVAFIIHCAAGFENRPQHCIIDCAIIGGGPGGLATAIAISKSSPSSSIAIFERDGFQPKGASIQISSSGWKSLANLDSSVVPKLEDTGVPVTAVDLRSWTNVKEKDEKNSRLKKYIKKPLTKLKSKITQFLFSKVVSRTHLWHDVRVVLRQHVEELYTSEDSKSKAALINLNLNLDYIQSLSTGTSSSSSSQDDDEARFELIFKNAESGEEMKVRTKYVFACDGTNSKVRSILPNEPDTLLSENKSVWRGMAPNIPTSTATFYRGQQDSDTAGRSALIFPGGKSAGSSWTVISDVEDGRANTEEESRRRVLKVVETMGTNSENYKRMKQVIDDSNIIIENKLQVRDFDKPWESSYDGLIYIGDSAHPVRPTGEGTALAFEDANVLGQVVIKYGLGVKALRQYENKRYEPVKTISEKVRTGAQNFYKQPNALMVGGGTE</sequence>
<evidence type="ECO:0000313" key="5">
    <source>
        <dbReference type="EMBL" id="OEU16433.1"/>
    </source>
</evidence>
<dbReference type="PRINTS" id="PR00420">
    <property type="entry name" value="RNGMNOXGNASE"/>
</dbReference>
<dbReference type="Gene3D" id="3.50.50.60">
    <property type="entry name" value="FAD/NAD(P)-binding domain"/>
    <property type="match status" value="2"/>
</dbReference>
<dbReference type="PANTHER" id="PTHR13789">
    <property type="entry name" value="MONOOXYGENASE"/>
    <property type="match status" value="1"/>
</dbReference>
<keyword evidence="6" id="KW-1185">Reference proteome</keyword>
<dbReference type="KEGG" id="fcy:FRACYDRAFT_261236"/>
<gene>
    <name evidence="5" type="ORF">FRACYDRAFT_261236</name>
</gene>
<feature type="chain" id="PRO_5009193031" evidence="3">
    <location>
        <begin position="27"/>
        <end position="453"/>
    </location>
</feature>
<dbReference type="Pfam" id="PF01494">
    <property type="entry name" value="FAD_binding_3"/>
    <property type="match status" value="1"/>
</dbReference>
<dbReference type="Gene3D" id="3.30.9.30">
    <property type="match status" value="2"/>
</dbReference>
<dbReference type="GO" id="GO:0071949">
    <property type="term" value="F:FAD binding"/>
    <property type="evidence" value="ECO:0007669"/>
    <property type="project" value="InterPro"/>
</dbReference>
<dbReference type="SUPFAM" id="SSF51905">
    <property type="entry name" value="FAD/NAD(P)-binding domain"/>
    <property type="match status" value="1"/>
</dbReference>
<dbReference type="PANTHER" id="PTHR13789:SF309">
    <property type="entry name" value="PUTATIVE (AFU_ORTHOLOGUE AFUA_6G14510)-RELATED"/>
    <property type="match status" value="1"/>
</dbReference>
<evidence type="ECO:0000256" key="2">
    <source>
        <dbReference type="ARBA" id="ARBA00023033"/>
    </source>
</evidence>
<proteinExistence type="predicted"/>
<evidence type="ECO:0000256" key="3">
    <source>
        <dbReference type="SAM" id="SignalP"/>
    </source>
</evidence>
<evidence type="ECO:0000313" key="6">
    <source>
        <dbReference type="Proteomes" id="UP000095751"/>
    </source>
</evidence>
<keyword evidence="3" id="KW-0732">Signal</keyword>
<evidence type="ECO:0000259" key="4">
    <source>
        <dbReference type="Pfam" id="PF01494"/>
    </source>
</evidence>
<dbReference type="OrthoDB" id="655030at2759"/>
<name>A0A1E7FF63_9STRA</name>
<keyword evidence="2" id="KW-0503">Monooxygenase</keyword>
<dbReference type="EMBL" id="KV784358">
    <property type="protein sequence ID" value="OEU16433.1"/>
    <property type="molecule type" value="Genomic_DNA"/>
</dbReference>
<protein>
    <submittedName>
        <fullName evidence="5">FAD/NAD(P)-binding domain-containing protein</fullName>
    </submittedName>
</protein>
<dbReference type="InterPro" id="IPR002938">
    <property type="entry name" value="FAD-bd"/>
</dbReference>
<dbReference type="InParanoid" id="A0A1E7FF63"/>
<dbReference type="Proteomes" id="UP000095751">
    <property type="component" value="Unassembled WGS sequence"/>
</dbReference>